<dbReference type="PROSITE" id="PS50011">
    <property type="entry name" value="PROTEIN_KINASE_DOM"/>
    <property type="match status" value="1"/>
</dbReference>
<keyword evidence="4" id="KW-1185">Reference proteome</keyword>
<dbReference type="PANTHER" id="PTHR24348">
    <property type="entry name" value="SERINE/THREONINE-PROTEIN KINASE UNC-51-RELATED"/>
    <property type="match status" value="1"/>
</dbReference>
<keyword evidence="1" id="KW-0812">Transmembrane</keyword>
<dbReference type="CDD" id="cd14014">
    <property type="entry name" value="STKc_PknB_like"/>
    <property type="match status" value="1"/>
</dbReference>
<evidence type="ECO:0000313" key="4">
    <source>
        <dbReference type="Proteomes" id="UP000237839"/>
    </source>
</evidence>
<dbReference type="Gene3D" id="1.10.510.10">
    <property type="entry name" value="Transferase(Phosphotransferase) domain 1"/>
    <property type="match status" value="1"/>
</dbReference>
<keyword evidence="1" id="KW-0472">Membrane</keyword>
<dbReference type="RefSeq" id="WP_105531968.1">
    <property type="nucleotide sequence ID" value="NZ_PUGF01000010.1"/>
</dbReference>
<dbReference type="OrthoDB" id="9757917at2"/>
<dbReference type="Pfam" id="PF00069">
    <property type="entry name" value="Pkinase"/>
    <property type="match status" value="1"/>
</dbReference>
<reference evidence="3 4" key="1">
    <citation type="submission" date="2018-02" db="EMBL/GenBank/DDBJ databases">
        <title>Solimicrobium silvestre gen. nov., sp. nov., isolated from alpine forest soil.</title>
        <authorList>
            <person name="Margesin R."/>
            <person name="Albuquerque L."/>
            <person name="Zhang D.-C."/>
            <person name="Froufe H.J.C."/>
            <person name="Severino R."/>
            <person name="Roxo I."/>
            <person name="Egas C."/>
            <person name="Da Costa M.S."/>
        </authorList>
    </citation>
    <scope>NUCLEOTIDE SEQUENCE [LARGE SCALE GENOMIC DNA]</scope>
    <source>
        <strain evidence="3 4">S20-91</strain>
    </source>
</reference>
<dbReference type="InterPro" id="IPR045269">
    <property type="entry name" value="Atg1-like"/>
</dbReference>
<keyword evidence="3" id="KW-0808">Transferase</keyword>
<evidence type="ECO:0000256" key="1">
    <source>
        <dbReference type="SAM" id="Phobius"/>
    </source>
</evidence>
<keyword evidence="3" id="KW-0418">Kinase</keyword>
<dbReference type="SMART" id="SM00220">
    <property type="entry name" value="S_TKc"/>
    <property type="match status" value="1"/>
</dbReference>
<dbReference type="Proteomes" id="UP000237839">
    <property type="component" value="Unassembled WGS sequence"/>
</dbReference>
<dbReference type="GO" id="GO:0004674">
    <property type="term" value="F:protein serine/threonine kinase activity"/>
    <property type="evidence" value="ECO:0007669"/>
    <property type="project" value="InterPro"/>
</dbReference>
<keyword evidence="1" id="KW-1133">Transmembrane helix</keyword>
<name>A0A2S9GYU7_9BURK</name>
<comment type="caution">
    <text evidence="3">The sequence shown here is derived from an EMBL/GenBank/DDBJ whole genome shotgun (WGS) entry which is preliminary data.</text>
</comment>
<dbReference type="SUPFAM" id="SSF56112">
    <property type="entry name" value="Protein kinase-like (PK-like)"/>
    <property type="match status" value="1"/>
</dbReference>
<gene>
    <name evidence="3" type="ORF">S2091_2314</name>
</gene>
<organism evidence="3 4">
    <name type="scientific">Solimicrobium silvestre</name>
    <dbReference type="NCBI Taxonomy" id="2099400"/>
    <lineage>
        <taxon>Bacteria</taxon>
        <taxon>Pseudomonadati</taxon>
        <taxon>Pseudomonadota</taxon>
        <taxon>Betaproteobacteria</taxon>
        <taxon>Burkholderiales</taxon>
        <taxon>Oxalobacteraceae</taxon>
        <taxon>Solimicrobium</taxon>
    </lineage>
</organism>
<evidence type="ECO:0000259" key="2">
    <source>
        <dbReference type="PROSITE" id="PS50011"/>
    </source>
</evidence>
<feature type="transmembrane region" description="Helical" evidence="1">
    <location>
        <begin position="773"/>
        <end position="790"/>
    </location>
</feature>
<protein>
    <submittedName>
        <fullName evidence="3">Protein kinase domain</fullName>
    </submittedName>
</protein>
<evidence type="ECO:0000313" key="3">
    <source>
        <dbReference type="EMBL" id="PRC92897.1"/>
    </source>
</evidence>
<dbReference type="GO" id="GO:0005737">
    <property type="term" value="C:cytoplasm"/>
    <property type="evidence" value="ECO:0007669"/>
    <property type="project" value="TreeGrafter"/>
</dbReference>
<dbReference type="EMBL" id="PUGF01000010">
    <property type="protein sequence ID" value="PRC92897.1"/>
    <property type="molecule type" value="Genomic_DNA"/>
</dbReference>
<dbReference type="InterPro" id="IPR008271">
    <property type="entry name" value="Ser/Thr_kinase_AS"/>
</dbReference>
<sequence length="810" mass="89760">MGTTYLRRCPSCGTEHQPEIMRCLCGTPLAGVDLIRKTALAVEVKSNPTPVKNAADTLLCPFADCGQPNPAGSLVCLYCDRPLTKPATQQTSVQAVTTAGTITNLINLPSQLSKRYRITETMPARGAEAELLLVQALTGGAILVAKIYRHGILPKPEIQQRIANIAREHRVDVLEAGVSDGYAYELMELCEGGSLRRLLEQYRGTYPDQLPSNIVRRIVQELAIALAAVHATGLVHRDLKPENILIRSEQPLDLVLTDFGIASVLNATQRFTGVARTLPYAAPESLSGVIDAKADYWALGIITLEAATGVHPFAGLSDAVILHHLTTRNIATTGIQDKQINKLARGLLQRDPKLRWGASELQRWLAGDTTLADPLNEQLGSSSSLGSNFNQPYHIGEQRCHQPEQLGVALAQHWEQGVADISNGQLLAWFRDVQKDQNTVRLLLDMRSNTIQSVDVQLLKLILHLAPGIPPIWHAQSIALPVILSQANLALKGDAAAAHWLHDLYQYRVLDIYAQAGNQTAGEVNQRWTAAIDQVNSAWQKVSTIINASHDSAQAPNIDKLMYGSDALSRPPLSAMHARILAFCYDQNWAERLRQRVFAEIGNLTVNCPWLADLGDPRTMSSADLLVTENLLPEARLAAERQIKTNQRKQEQQQYDFQELKQEVSDILTELRQLTDTHMLSTDECEQLQRICDNYFEHIAQIRSSGRVDSTWLEMKKSVLRSEHIVHQLMQKVNSLSEHRAITAGWVNGSTLSFGVGLAVIALFAIRFFSRSVSFLFIAAAIGIAIWRFLPDYLLMRQIRELGQRLPAKT</sequence>
<dbReference type="InterPro" id="IPR000719">
    <property type="entry name" value="Prot_kinase_dom"/>
</dbReference>
<proteinExistence type="predicted"/>
<dbReference type="InterPro" id="IPR011009">
    <property type="entry name" value="Kinase-like_dom_sf"/>
</dbReference>
<feature type="transmembrane region" description="Helical" evidence="1">
    <location>
        <begin position="745"/>
        <end position="766"/>
    </location>
</feature>
<dbReference type="PROSITE" id="PS00108">
    <property type="entry name" value="PROTEIN_KINASE_ST"/>
    <property type="match status" value="1"/>
</dbReference>
<accession>A0A2S9GYU7</accession>
<dbReference type="GO" id="GO:0005524">
    <property type="term" value="F:ATP binding"/>
    <property type="evidence" value="ECO:0007669"/>
    <property type="project" value="InterPro"/>
</dbReference>
<dbReference type="AlphaFoldDB" id="A0A2S9GYU7"/>
<feature type="domain" description="Protein kinase" evidence="2">
    <location>
        <begin position="117"/>
        <end position="365"/>
    </location>
</feature>